<comment type="catalytic activity">
    <reaction evidence="3">
        <text>(6R)-5,10-methylene-5,6,7,8-tetrahydrofolate + glycine + H2O = (6S)-5,6,7,8-tetrahydrofolate + L-serine</text>
        <dbReference type="Rhea" id="RHEA:15481"/>
        <dbReference type="ChEBI" id="CHEBI:15377"/>
        <dbReference type="ChEBI" id="CHEBI:15636"/>
        <dbReference type="ChEBI" id="CHEBI:33384"/>
        <dbReference type="ChEBI" id="CHEBI:57305"/>
        <dbReference type="ChEBI" id="CHEBI:57453"/>
        <dbReference type="EC" id="2.1.2.1"/>
    </reaction>
</comment>
<dbReference type="InterPro" id="IPR015424">
    <property type="entry name" value="PyrdxlP-dep_Trfase"/>
</dbReference>
<name>A0ABX4MF82_9HYPH</name>
<dbReference type="Gene3D" id="3.40.640.10">
    <property type="entry name" value="Type I PLP-dependent aspartate aminotransferase-like (Major domain)"/>
    <property type="match status" value="1"/>
</dbReference>
<dbReference type="Pfam" id="PF00464">
    <property type="entry name" value="SHMT"/>
    <property type="match status" value="1"/>
</dbReference>
<keyword evidence="3" id="KW-0554">One-carbon metabolism</keyword>
<organism evidence="5 6">
    <name type="scientific">Candidatus Hodgkinia cicadicola</name>
    <dbReference type="NCBI Taxonomy" id="573658"/>
    <lineage>
        <taxon>Bacteria</taxon>
        <taxon>Pseudomonadati</taxon>
        <taxon>Pseudomonadota</taxon>
        <taxon>Alphaproteobacteria</taxon>
        <taxon>Hyphomicrobiales</taxon>
        <taxon>Candidatus Hodgkinia</taxon>
    </lineage>
</organism>
<dbReference type="Proteomes" id="UP000229707">
    <property type="component" value="Unassembled WGS sequence"/>
</dbReference>
<evidence type="ECO:0000259" key="4">
    <source>
        <dbReference type="Pfam" id="PF00464"/>
    </source>
</evidence>
<dbReference type="PIRSF" id="PIRSF000412">
    <property type="entry name" value="SHMT"/>
    <property type="match status" value="1"/>
</dbReference>
<keyword evidence="3" id="KW-0028">Amino-acid biosynthesis</keyword>
<dbReference type="SUPFAM" id="SSF53383">
    <property type="entry name" value="PLP-dependent transferases"/>
    <property type="match status" value="1"/>
</dbReference>
<evidence type="ECO:0000256" key="3">
    <source>
        <dbReference type="HAMAP-Rule" id="MF_00051"/>
    </source>
</evidence>
<feature type="domain" description="Serine hydroxymethyltransferase-like" evidence="4">
    <location>
        <begin position="45"/>
        <end position="418"/>
    </location>
</feature>
<gene>
    <name evidence="3 5" type="primary">glyA</name>
    <name evidence="5" type="ORF">MAGCAS_28</name>
</gene>
<comment type="pathway">
    <text evidence="3">One-carbon metabolism; tetrahydrofolate interconversion.</text>
</comment>
<evidence type="ECO:0000313" key="5">
    <source>
        <dbReference type="EMBL" id="PIM95159.1"/>
    </source>
</evidence>
<evidence type="ECO:0000256" key="2">
    <source>
        <dbReference type="ARBA" id="ARBA00022898"/>
    </source>
</evidence>
<dbReference type="PANTHER" id="PTHR11680:SF35">
    <property type="entry name" value="SERINE HYDROXYMETHYLTRANSFERASE 1"/>
    <property type="match status" value="1"/>
</dbReference>
<comment type="cofactor">
    <cofactor evidence="1 3">
        <name>pyridoxal 5'-phosphate</name>
        <dbReference type="ChEBI" id="CHEBI:597326"/>
    </cofactor>
</comment>
<comment type="subcellular location">
    <subcellularLocation>
        <location evidence="3">Cytoplasm</location>
    </subcellularLocation>
</comment>
<sequence>MNNTIKQTWRWFLTIISSKKQQTSSNVVIVNRQCRKNLLTHGVHDVLVKSILKNELNRQTTSLNLTTSENLVSKAVLKANSNVFINKCAVGYSGNRYYEGCEFVDELEQVAINRAKCLFKCKYANVQPHSGNQMNQAVILALLSSGDTIMGMDLKHGGYFMHGSVVNISGMWLKGISYGIDPKTGLIDMNEVLNVAMKYRPRLIIAGSSSYPRTIDWKAFRQVANTSDSFLSTDISHIAGLIVTGLYPSPIEYCDVVTTTTHRSLRGPHGGLILSNNQELFGRISCTLFSEIQGGPMMSIITAKAVAFFETQQDDYKTWTKSVIENAKAMVERFKIKKIDVVSNGTDNHLVIIDLKVLGIADKQVTFWLNRCHIVLSKNIIPRGILPANIISILKLGTCACTSRGLKKEDFERVADMIADVLLEIKDKGKLSPLLETKTKNQVLDITNKYPIKYNV</sequence>
<dbReference type="EMBL" id="NXGL01000002">
    <property type="protein sequence ID" value="PIM95159.1"/>
    <property type="molecule type" value="Genomic_DNA"/>
</dbReference>
<protein>
    <recommendedName>
        <fullName evidence="3">Serine hydroxymethyltransferase</fullName>
        <shortName evidence="3">SHMT</shortName>
        <shortName evidence="3">Serine methylase</shortName>
        <ecNumber evidence="3">2.1.2.1</ecNumber>
    </recommendedName>
</protein>
<feature type="binding site" evidence="3">
    <location>
        <position position="154"/>
    </location>
    <ligand>
        <name>(6S)-5,6,7,8-tetrahydrofolate</name>
        <dbReference type="ChEBI" id="CHEBI:57453"/>
    </ligand>
</feature>
<keyword evidence="2 3" id="KW-0663">Pyridoxal phosphate</keyword>
<dbReference type="EC" id="2.1.2.1" evidence="3"/>
<dbReference type="HAMAP" id="MF_00051">
    <property type="entry name" value="SHMT"/>
    <property type="match status" value="1"/>
</dbReference>
<feature type="site" description="Plays an important role in substrate specificity" evidence="3">
    <location>
        <position position="262"/>
    </location>
</feature>
<comment type="function">
    <text evidence="3">Catalyzes the reversible interconversion of serine and glycine with tetrahydrofolate (THF) serving as the one-carbon carrier. This reaction serves as the major source of one-carbon groups required for the biosynthesis of purines, thymidylate, methionine, and other important biomolecules. Also exhibits THF-independent aldolase activity toward beta-hydroxyamino acids, producing glycine and aldehydes, via a retro-aldol mechanism.</text>
</comment>
<dbReference type="NCBIfam" id="NF000586">
    <property type="entry name" value="PRK00011.1"/>
    <property type="match status" value="1"/>
</dbReference>
<dbReference type="InterPro" id="IPR015421">
    <property type="entry name" value="PyrdxlP-dep_Trfase_major"/>
</dbReference>
<dbReference type="Gene3D" id="3.90.1150.10">
    <property type="entry name" value="Aspartate Aminotransferase, domain 1"/>
    <property type="match status" value="1"/>
</dbReference>
<comment type="caution">
    <text evidence="5">The sequence shown here is derived from an EMBL/GenBank/DDBJ whole genome shotgun (WGS) entry which is preliminary data.</text>
</comment>
<reference evidence="5" key="1">
    <citation type="submission" date="2017-09" db="EMBL/GenBank/DDBJ databases">
        <authorList>
            <person name="Campbell M.A."/>
            <person name="Lukasik P."/>
            <person name="Simon C."/>
            <person name="McCutcheon J.P."/>
        </authorList>
    </citation>
    <scope>NUCLEOTIDE SEQUENCE [LARGE SCALE GENOMIC DNA]</scope>
    <source>
        <strain evidence="5">MAGCAS</strain>
    </source>
</reference>
<evidence type="ECO:0000313" key="6">
    <source>
        <dbReference type="Proteomes" id="UP000229707"/>
    </source>
</evidence>
<dbReference type="CDD" id="cd00378">
    <property type="entry name" value="SHMT"/>
    <property type="match status" value="1"/>
</dbReference>
<dbReference type="InterPro" id="IPR001085">
    <property type="entry name" value="Ser_HO-MeTrfase"/>
</dbReference>
<comment type="pathway">
    <text evidence="3">Amino-acid biosynthesis; glycine biosynthesis; glycine from L-serine: step 1/1.</text>
</comment>
<comment type="subunit">
    <text evidence="3">Homodimer.</text>
</comment>
<dbReference type="InterPro" id="IPR015422">
    <property type="entry name" value="PyrdxlP-dep_Trfase_small"/>
</dbReference>
<dbReference type="InterPro" id="IPR049943">
    <property type="entry name" value="Ser_HO-MeTrfase-like"/>
</dbReference>
<evidence type="ECO:0000256" key="1">
    <source>
        <dbReference type="ARBA" id="ARBA00001933"/>
    </source>
</evidence>
<dbReference type="PANTHER" id="PTHR11680">
    <property type="entry name" value="SERINE HYDROXYMETHYLTRANSFERASE"/>
    <property type="match status" value="1"/>
</dbReference>
<comment type="similarity">
    <text evidence="3">Belongs to the SHMT family.</text>
</comment>
<dbReference type="InterPro" id="IPR039429">
    <property type="entry name" value="SHMT-like_dom"/>
</dbReference>
<keyword evidence="3" id="KW-0963">Cytoplasm</keyword>
<proteinExistence type="inferred from homology"/>
<keyword evidence="6" id="KW-1185">Reference proteome</keyword>
<dbReference type="GO" id="GO:0004372">
    <property type="term" value="F:glycine hydroxymethyltransferase activity"/>
    <property type="evidence" value="ECO:0007669"/>
    <property type="project" value="UniProtKB-EC"/>
</dbReference>
<comment type="caution">
    <text evidence="3">Lacks conserved residue(s) required for the propagation of feature annotation.</text>
</comment>
<keyword evidence="3 5" id="KW-0808">Transferase</keyword>
<accession>A0ABX4MF82</accession>